<dbReference type="EMBL" id="RQYF01000054">
    <property type="protein sequence ID" value="RRD89328.1"/>
    <property type="molecule type" value="Genomic_DNA"/>
</dbReference>
<dbReference type="InterPro" id="IPR036278">
    <property type="entry name" value="Sialidase_sf"/>
</dbReference>
<dbReference type="PANTHER" id="PTHR10628">
    <property type="entry name" value="SIALIDASE"/>
    <property type="match status" value="1"/>
</dbReference>
<dbReference type="Proteomes" id="UP000279562">
    <property type="component" value="Unassembled WGS sequence"/>
</dbReference>
<dbReference type="GO" id="GO:0009313">
    <property type="term" value="P:oligosaccharide catabolic process"/>
    <property type="evidence" value="ECO:0007669"/>
    <property type="project" value="TreeGrafter"/>
</dbReference>
<proteinExistence type="inferred from homology"/>
<name>A0A3P2A319_9BACE</name>
<keyword evidence="5" id="KW-1185">Reference proteome</keyword>
<sequence>MIVPITELIYDRINDRLLSLTASFCYASDNHGETWYLYSFFGNVINRPNIFNQTLYCPTTGIQLTNGVLVAPLRFCRVEPVTGFIKQTVNFLIFSRDFGRHWVQSPCTPDDVICDEALVVEYKKNQVMINSRGGTEYWMERSNNGRRVFISSVKNRNNRNKWEIQSWTLEKKTDGILYDPICNASIIKLPNSIKRGGLFVNPYMPDEYWPRKNLLLRYSRDFKKWKNVGFLTEYGLKIKGYCALAATESTLFFAFVDNGGVIKFCEIDPSILREF</sequence>
<evidence type="ECO:0000256" key="2">
    <source>
        <dbReference type="ARBA" id="ARBA00009348"/>
    </source>
</evidence>
<reference evidence="4 5" key="1">
    <citation type="submission" date="2018-11" db="EMBL/GenBank/DDBJ databases">
        <title>Genomes From Bacteria Associated with the Canine Oral Cavity: a Test Case for Automated Genome-Based Taxonomic Assignment.</title>
        <authorList>
            <person name="Coil D.A."/>
            <person name="Jospin G."/>
            <person name="Darling A.E."/>
            <person name="Wallis C."/>
            <person name="Davis I.J."/>
            <person name="Harris S."/>
            <person name="Eisen J.A."/>
            <person name="Holcombe L.J."/>
            <person name="O'Flynn C."/>
        </authorList>
    </citation>
    <scope>NUCLEOTIDE SEQUENCE [LARGE SCALE GENOMIC DNA]</scope>
    <source>
        <strain evidence="4 5">OH1047_COT-310</strain>
    </source>
</reference>
<comment type="catalytic activity">
    <reaction evidence="1">
        <text>Hydrolysis of alpha-(2-&gt;3)-, alpha-(2-&gt;6)-, alpha-(2-&gt;8)- glycosidic linkages of terminal sialic acid residues in oligosaccharides, glycoproteins, glycolipids, colominic acid and synthetic substrates.</text>
        <dbReference type="EC" id="3.2.1.18"/>
    </reaction>
</comment>
<dbReference type="EC" id="3.2.1.18" evidence="3"/>
<dbReference type="GO" id="GO:0004308">
    <property type="term" value="F:exo-alpha-sialidase activity"/>
    <property type="evidence" value="ECO:0007669"/>
    <property type="project" value="UniProtKB-EC"/>
</dbReference>
<dbReference type="CDD" id="cd15482">
    <property type="entry name" value="Sialidase_non-viral"/>
    <property type="match status" value="1"/>
</dbReference>
<dbReference type="PANTHER" id="PTHR10628:SF30">
    <property type="entry name" value="EXO-ALPHA-SIALIDASE"/>
    <property type="match status" value="1"/>
</dbReference>
<organism evidence="4 5">
    <name type="scientific">Prevotella heparinolytica</name>
    <dbReference type="NCBI Taxonomy" id="28113"/>
    <lineage>
        <taxon>Bacteria</taxon>
        <taxon>Pseudomonadati</taxon>
        <taxon>Bacteroidota</taxon>
        <taxon>Bacteroidia</taxon>
        <taxon>Bacteroidales</taxon>
        <taxon>Bacteroidaceae</taxon>
        <taxon>Bacteroides</taxon>
    </lineage>
</organism>
<evidence type="ECO:0000313" key="4">
    <source>
        <dbReference type="EMBL" id="RRD89328.1"/>
    </source>
</evidence>
<evidence type="ECO:0000256" key="3">
    <source>
        <dbReference type="ARBA" id="ARBA00012733"/>
    </source>
</evidence>
<dbReference type="GO" id="GO:0005737">
    <property type="term" value="C:cytoplasm"/>
    <property type="evidence" value="ECO:0007669"/>
    <property type="project" value="TreeGrafter"/>
</dbReference>
<dbReference type="Gene3D" id="2.120.10.10">
    <property type="match status" value="1"/>
</dbReference>
<accession>A0A3P2A319</accession>
<dbReference type="GO" id="GO:0016020">
    <property type="term" value="C:membrane"/>
    <property type="evidence" value="ECO:0007669"/>
    <property type="project" value="TreeGrafter"/>
</dbReference>
<dbReference type="AlphaFoldDB" id="A0A3P2A319"/>
<dbReference type="SUPFAM" id="SSF50939">
    <property type="entry name" value="Sialidases"/>
    <property type="match status" value="1"/>
</dbReference>
<comment type="similarity">
    <text evidence="2">Belongs to the glycosyl hydrolase 33 family.</text>
</comment>
<protein>
    <recommendedName>
        <fullName evidence="3">exo-alpha-sialidase</fullName>
        <ecNumber evidence="3">3.2.1.18</ecNumber>
    </recommendedName>
</protein>
<gene>
    <name evidence="4" type="ORF">EII33_10305</name>
</gene>
<dbReference type="InterPro" id="IPR026856">
    <property type="entry name" value="Sialidase_fam"/>
</dbReference>
<comment type="caution">
    <text evidence="4">The sequence shown here is derived from an EMBL/GenBank/DDBJ whole genome shotgun (WGS) entry which is preliminary data.</text>
</comment>
<dbReference type="GO" id="GO:0006689">
    <property type="term" value="P:ganglioside catabolic process"/>
    <property type="evidence" value="ECO:0007669"/>
    <property type="project" value="TreeGrafter"/>
</dbReference>
<evidence type="ECO:0000313" key="5">
    <source>
        <dbReference type="Proteomes" id="UP000279562"/>
    </source>
</evidence>
<evidence type="ECO:0000256" key="1">
    <source>
        <dbReference type="ARBA" id="ARBA00000427"/>
    </source>
</evidence>